<dbReference type="InterPro" id="IPR036167">
    <property type="entry name" value="tRNA_intron_Endo_cat-like_sf"/>
</dbReference>
<protein>
    <recommendedName>
        <fullName evidence="2">tRNA-intron lyase</fullName>
        <ecNumber evidence="2">4.6.1.16</ecNumber>
    </recommendedName>
    <alternativeName>
        <fullName evidence="7 8">tRNA-intron endonuclease SEN34</fullName>
    </alternativeName>
</protein>
<feature type="region of interest" description="Disordered" evidence="9">
    <location>
        <begin position="259"/>
        <end position="281"/>
    </location>
</feature>
<keyword evidence="12" id="KW-0378">Hydrolase</keyword>
<keyword evidence="12" id="KW-0255">Endonuclease</keyword>
<feature type="compositionally biased region" description="Polar residues" evidence="9">
    <location>
        <begin position="378"/>
        <end position="403"/>
    </location>
</feature>
<evidence type="ECO:0000256" key="2">
    <source>
        <dbReference type="ARBA" id="ARBA00012573"/>
    </source>
</evidence>
<evidence type="ECO:0000313" key="13">
    <source>
        <dbReference type="Proteomes" id="UP001140562"/>
    </source>
</evidence>
<evidence type="ECO:0000256" key="5">
    <source>
        <dbReference type="ARBA" id="ARBA00034031"/>
    </source>
</evidence>
<feature type="compositionally biased region" description="Low complexity" evidence="9">
    <location>
        <begin position="270"/>
        <end position="281"/>
    </location>
</feature>
<dbReference type="Proteomes" id="UP001140562">
    <property type="component" value="Unassembled WGS sequence"/>
</dbReference>
<dbReference type="CDD" id="cd22363">
    <property type="entry name" value="tRNA-intron_lyase_C"/>
    <property type="match status" value="1"/>
</dbReference>
<comment type="function">
    <text evidence="6">Constitutes one of the two catalytic subunit of the tRNA-splicing endonuclease complex, a complex responsible for identification and cleavage of the splice sites in pre-tRNA. It cleaves pre-tRNA at the 5'- and 3'-splice sites to release the intron. The products are an intron and two tRNA half-molecules bearing 2',3'-cyclic phosphate and 5'-OH termini. There are no conserved sequences at the splice sites, but the intron is invariably located at the same site in the gene, placing the splice sites an invariant distance from the constant structural features of the tRNA body. It probably carries the active site for 3'-splice site cleavage.</text>
</comment>
<evidence type="ECO:0000256" key="9">
    <source>
        <dbReference type="SAM" id="MobiDB-lite"/>
    </source>
</evidence>
<feature type="domain" description="TSEN34 N-terminal" evidence="11">
    <location>
        <begin position="15"/>
        <end position="83"/>
    </location>
</feature>
<evidence type="ECO:0000256" key="4">
    <source>
        <dbReference type="ARBA" id="ARBA00023239"/>
    </source>
</evidence>
<keyword evidence="13" id="KW-1185">Reference proteome</keyword>
<evidence type="ECO:0000256" key="7">
    <source>
        <dbReference type="ARBA" id="ARBA00075884"/>
    </source>
</evidence>
<feature type="domain" description="tRNA intron endonuclease catalytic" evidence="10">
    <location>
        <begin position="437"/>
        <end position="510"/>
    </location>
</feature>
<dbReference type="Gene3D" id="3.40.1350.10">
    <property type="match status" value="1"/>
</dbReference>
<comment type="caution">
    <text evidence="12">The sequence shown here is derived from an EMBL/GenBank/DDBJ whole genome shotgun (WGS) entry which is preliminary data.</text>
</comment>
<feature type="region of interest" description="Disordered" evidence="9">
    <location>
        <begin position="111"/>
        <end position="185"/>
    </location>
</feature>
<evidence type="ECO:0000259" key="10">
    <source>
        <dbReference type="Pfam" id="PF01974"/>
    </source>
</evidence>
<comment type="catalytic activity">
    <reaction evidence="5">
        <text>pretRNA = a 3'-half-tRNA molecule with a 5'-OH end + a 5'-half-tRNA molecule with a 2',3'-cyclic phosphate end + an intron with a 2',3'-cyclic phosphate and a 5'-hydroxyl terminus.</text>
        <dbReference type="EC" id="4.6.1.16"/>
    </reaction>
</comment>
<organism evidence="12 13">
    <name type="scientific">Didymella glomerata</name>
    <dbReference type="NCBI Taxonomy" id="749621"/>
    <lineage>
        <taxon>Eukaryota</taxon>
        <taxon>Fungi</taxon>
        <taxon>Dikarya</taxon>
        <taxon>Ascomycota</taxon>
        <taxon>Pezizomycotina</taxon>
        <taxon>Dothideomycetes</taxon>
        <taxon>Pleosporomycetidae</taxon>
        <taxon>Pleosporales</taxon>
        <taxon>Pleosporineae</taxon>
        <taxon>Didymellaceae</taxon>
        <taxon>Didymella</taxon>
    </lineage>
</organism>
<keyword evidence="4 12" id="KW-0456">Lyase</keyword>
<dbReference type="GO" id="GO:0003676">
    <property type="term" value="F:nucleic acid binding"/>
    <property type="evidence" value="ECO:0007669"/>
    <property type="project" value="InterPro"/>
</dbReference>
<evidence type="ECO:0000259" key="11">
    <source>
        <dbReference type="Pfam" id="PF26577"/>
    </source>
</evidence>
<feature type="region of interest" description="Disordered" evidence="9">
    <location>
        <begin position="359"/>
        <end position="403"/>
    </location>
</feature>
<dbReference type="GO" id="GO:0005634">
    <property type="term" value="C:nucleus"/>
    <property type="evidence" value="ECO:0007669"/>
    <property type="project" value="UniProtKB-ARBA"/>
</dbReference>
<dbReference type="EMBL" id="JAPEUV010000108">
    <property type="protein sequence ID" value="KAJ4332820.1"/>
    <property type="molecule type" value="Genomic_DNA"/>
</dbReference>
<dbReference type="Pfam" id="PF01974">
    <property type="entry name" value="tRNA_int_endo"/>
    <property type="match status" value="1"/>
</dbReference>
<dbReference type="InterPro" id="IPR059049">
    <property type="entry name" value="TSEN34_N"/>
</dbReference>
<evidence type="ECO:0000256" key="6">
    <source>
        <dbReference type="ARBA" id="ARBA00059865"/>
    </source>
</evidence>
<dbReference type="EC" id="4.6.1.16" evidence="2"/>
<dbReference type="PANTHER" id="PTHR13070:SF0">
    <property type="entry name" value="TRNA-SPLICING ENDONUCLEASE SUBUNIT SEN34"/>
    <property type="match status" value="1"/>
</dbReference>
<keyword evidence="12" id="KW-0540">Nuclease</keyword>
<dbReference type="AlphaFoldDB" id="A0A9W8WTN4"/>
<gene>
    <name evidence="12" type="primary">SEN34</name>
    <name evidence="12" type="ORF">N0V87_008105</name>
</gene>
<proteinExistence type="inferred from homology"/>
<reference evidence="12" key="1">
    <citation type="submission" date="2022-10" db="EMBL/GenBank/DDBJ databases">
        <title>Tapping the CABI collections for fungal endophytes: first genome assemblies for Collariella, Neodidymelliopsis, Ascochyta clinopodiicola, Didymella pomorum, Didymosphaeria variabile, Neocosmospora piperis and Neocucurbitaria cava.</title>
        <authorList>
            <person name="Hill R."/>
        </authorList>
    </citation>
    <scope>NUCLEOTIDE SEQUENCE</scope>
    <source>
        <strain evidence="12">IMI 360193</strain>
    </source>
</reference>
<keyword evidence="3" id="KW-0819">tRNA processing</keyword>
<dbReference type="GO" id="GO:0000379">
    <property type="term" value="P:tRNA-type intron splice site recognition and cleavage"/>
    <property type="evidence" value="ECO:0007669"/>
    <property type="project" value="TreeGrafter"/>
</dbReference>
<feature type="region of interest" description="Disordered" evidence="9">
    <location>
        <begin position="412"/>
        <end position="431"/>
    </location>
</feature>
<dbReference type="FunFam" id="3.40.1350.10:FF:000008">
    <property type="entry name" value="tRNA-splicing endonuclease subunit Sen34"/>
    <property type="match status" value="1"/>
</dbReference>
<sequence>MAPAQAPKEVSEPFPISCVAGRYLLFDVDVISHVRRNHNICGVLVGTIPNLSQQNVFLGIPLELMPEEARVLVEGGHAHIVDDVETHRQGFQEMSRADRLKYLAEMDRQGTEAARENMAAQEKKKDAALKKKGLKSTVETETAPSVADSTATIESSTTAPSIADSTASDATVHVERPGSASSAGSGLGFIMKGSGFLEQQPSANTSPAAQAASAPSVTSLASESSSTVASDLGSSFVDLGSIMKGSSFLNLPATSAKSEPAAPVSRATPLSSQSSDLSSSFSDLGSIMKGSSFLELAPAQVKVDKLEVKQAAPLLVKQEELEPAELKLEEAKLAEAMQEEFEAVTADDPEEADLREVAPPMVDDASKPAEKPQEVDHSTASTSLFDTGPASSGPSVKNTSSKSVFAQRQYITPTTSTPPLPTPAQDSSRPLPVVPKSYPLFRFLHSRGYFFMPGLRFGCNYSVYPGDPLRYHSHFLATGLGWDEKFDLLDIVGGGRLGTGTKKAYMVGGEDPKAPKEDNVRAFSVEWASM</sequence>
<accession>A0A9W8WTN4</accession>
<dbReference type="PANTHER" id="PTHR13070">
    <property type="entry name" value="TRNA-SPLICING ENDONUCLEASE SUBUNIT SEN34-RELATED"/>
    <property type="match status" value="1"/>
</dbReference>
<dbReference type="SUPFAM" id="SSF53032">
    <property type="entry name" value="tRNA-intron endonuclease catalytic domain-like"/>
    <property type="match status" value="1"/>
</dbReference>
<feature type="compositionally biased region" description="Polar residues" evidence="9">
    <location>
        <begin position="137"/>
        <end position="169"/>
    </location>
</feature>
<feature type="compositionally biased region" description="Basic and acidic residues" evidence="9">
    <location>
        <begin position="111"/>
        <end position="129"/>
    </location>
</feature>
<dbReference type="InterPro" id="IPR006677">
    <property type="entry name" value="tRNA_intron_Endonuc_cat-like"/>
</dbReference>
<dbReference type="Pfam" id="PF26577">
    <property type="entry name" value="TSEN34_N"/>
    <property type="match status" value="1"/>
</dbReference>
<evidence type="ECO:0000256" key="8">
    <source>
        <dbReference type="ARBA" id="ARBA00076724"/>
    </source>
</evidence>
<evidence type="ECO:0000256" key="1">
    <source>
        <dbReference type="ARBA" id="ARBA00008078"/>
    </source>
</evidence>
<feature type="compositionally biased region" description="Basic and acidic residues" evidence="9">
    <location>
        <begin position="364"/>
        <end position="377"/>
    </location>
</feature>
<evidence type="ECO:0000313" key="12">
    <source>
        <dbReference type="EMBL" id="KAJ4332820.1"/>
    </source>
</evidence>
<evidence type="ECO:0000256" key="3">
    <source>
        <dbReference type="ARBA" id="ARBA00022694"/>
    </source>
</evidence>
<dbReference type="OrthoDB" id="48041at2759"/>
<comment type="similarity">
    <text evidence="1">Belongs to the tRNA-intron endonuclease family.</text>
</comment>
<dbReference type="GO" id="GO:0000213">
    <property type="term" value="F:tRNA-intron lyase activity"/>
    <property type="evidence" value="ECO:0007669"/>
    <property type="project" value="UniProtKB-EC"/>
</dbReference>
<name>A0A9W8WTN4_9PLEO</name>
<dbReference type="InterPro" id="IPR011856">
    <property type="entry name" value="tRNA_endonuc-like_dom_sf"/>
</dbReference>